<dbReference type="EMBL" id="JAGYWB010000009">
    <property type="protein sequence ID" value="KAI0510267.1"/>
    <property type="molecule type" value="Genomic_DNA"/>
</dbReference>
<keyword evidence="3" id="KW-1185">Reference proteome</keyword>
<dbReference type="OrthoDB" id="693186at2759"/>
<gene>
    <name evidence="2" type="ORF">KFK09_010868</name>
</gene>
<evidence type="ECO:0000256" key="1">
    <source>
        <dbReference type="SAM" id="MobiDB-lite"/>
    </source>
</evidence>
<dbReference type="AlphaFoldDB" id="A0A8T3BDA3"/>
<evidence type="ECO:0000313" key="2">
    <source>
        <dbReference type="EMBL" id="KAI0510267.1"/>
    </source>
</evidence>
<organism evidence="2 3">
    <name type="scientific">Dendrobium nobile</name>
    <name type="common">Orchid</name>
    <dbReference type="NCBI Taxonomy" id="94219"/>
    <lineage>
        <taxon>Eukaryota</taxon>
        <taxon>Viridiplantae</taxon>
        <taxon>Streptophyta</taxon>
        <taxon>Embryophyta</taxon>
        <taxon>Tracheophyta</taxon>
        <taxon>Spermatophyta</taxon>
        <taxon>Magnoliopsida</taxon>
        <taxon>Liliopsida</taxon>
        <taxon>Asparagales</taxon>
        <taxon>Orchidaceae</taxon>
        <taxon>Epidendroideae</taxon>
        <taxon>Malaxideae</taxon>
        <taxon>Dendrobiinae</taxon>
        <taxon>Dendrobium</taxon>
    </lineage>
</organism>
<dbReference type="PANTHER" id="PTHR47481:SF21">
    <property type="entry name" value="BASIC-LEUCINE ZIPPER TRANSCRIPTION FACTOR Q-RELATED"/>
    <property type="match status" value="1"/>
</dbReference>
<name>A0A8T3BDA3_DENNO</name>
<dbReference type="Proteomes" id="UP000829196">
    <property type="component" value="Unassembled WGS sequence"/>
</dbReference>
<accession>A0A8T3BDA3</accession>
<feature type="region of interest" description="Disordered" evidence="1">
    <location>
        <begin position="1"/>
        <end position="22"/>
    </location>
</feature>
<proteinExistence type="predicted"/>
<dbReference type="Pfam" id="PF14223">
    <property type="entry name" value="Retrotran_gag_2"/>
    <property type="match status" value="1"/>
</dbReference>
<evidence type="ECO:0008006" key="4">
    <source>
        <dbReference type="Google" id="ProtNLM"/>
    </source>
</evidence>
<protein>
    <recommendedName>
        <fullName evidence="4">Retrovirus-related Pol polyprotein from transposon TNT 1-94</fullName>
    </recommendedName>
</protein>
<reference evidence="2" key="1">
    <citation type="journal article" date="2022" name="Front. Genet.">
        <title>Chromosome-Scale Assembly of the Dendrobium nobile Genome Provides Insights Into the Molecular Mechanism of the Biosynthesis of the Medicinal Active Ingredient of Dendrobium.</title>
        <authorList>
            <person name="Xu Q."/>
            <person name="Niu S.-C."/>
            <person name="Li K.-L."/>
            <person name="Zheng P.-J."/>
            <person name="Zhang X.-J."/>
            <person name="Jia Y."/>
            <person name="Liu Y."/>
            <person name="Niu Y.-X."/>
            <person name="Yu L.-H."/>
            <person name="Chen D.-F."/>
            <person name="Zhang G.-Q."/>
        </authorList>
    </citation>
    <scope>NUCLEOTIDE SEQUENCE</scope>
    <source>
        <tissue evidence="2">Leaf</tissue>
    </source>
</reference>
<evidence type="ECO:0000313" key="3">
    <source>
        <dbReference type="Proteomes" id="UP000829196"/>
    </source>
</evidence>
<comment type="caution">
    <text evidence="2">The sequence shown here is derived from an EMBL/GenBank/DDBJ whole genome shotgun (WGS) entry which is preliminary data.</text>
</comment>
<dbReference type="PANTHER" id="PTHR47481">
    <property type="match status" value="1"/>
</dbReference>
<sequence>MALSATSQTDDRSDQSQTDNNSISSSLNFLVSNLKNLVPTQLSSDNYSLWKSQIIKIFKANGFSQFLDSSVPPPPKFLSHSTGSNNANPAYDKWFLTDQHLAASICSTISTSILPYVLNLESTSAIWNSLEIRFQSANRTRVIQLKNELHNISMKNSSMSQYLSEIKALVDQISAAGSLVDTEDVILYILNGLPPSYQSFKTSIRTMLTPISLDNLYSLMLSEEVNISMDASRTTAANSNVALYSSRGRG</sequence>